<evidence type="ECO:0000256" key="1">
    <source>
        <dbReference type="SAM" id="MobiDB-lite"/>
    </source>
</evidence>
<organism evidence="2 3">
    <name type="scientific">Portunus trituberculatus</name>
    <name type="common">Swimming crab</name>
    <name type="synonym">Neptunus trituberculatus</name>
    <dbReference type="NCBI Taxonomy" id="210409"/>
    <lineage>
        <taxon>Eukaryota</taxon>
        <taxon>Metazoa</taxon>
        <taxon>Ecdysozoa</taxon>
        <taxon>Arthropoda</taxon>
        <taxon>Crustacea</taxon>
        <taxon>Multicrustacea</taxon>
        <taxon>Malacostraca</taxon>
        <taxon>Eumalacostraca</taxon>
        <taxon>Eucarida</taxon>
        <taxon>Decapoda</taxon>
        <taxon>Pleocyemata</taxon>
        <taxon>Brachyura</taxon>
        <taxon>Eubrachyura</taxon>
        <taxon>Portunoidea</taxon>
        <taxon>Portunidae</taxon>
        <taxon>Portuninae</taxon>
        <taxon>Portunus</taxon>
    </lineage>
</organism>
<protein>
    <submittedName>
        <fullName evidence="2">Uncharacterized protein</fullName>
    </submittedName>
</protein>
<name>A0A5B7HKH1_PORTR</name>
<feature type="compositionally biased region" description="Basic and acidic residues" evidence="1">
    <location>
        <begin position="26"/>
        <end position="35"/>
    </location>
</feature>
<sequence length="84" mass="8985">MGGVLESYSSRLRRLSPRLASPSPCESDRDTHSIGEPRPSTRMLDRLAGSSVPGRRDLENPRRLVLSACLGGECSACLPACCVA</sequence>
<accession>A0A5B7HKH1</accession>
<dbReference type="EMBL" id="VSRR010035695">
    <property type="protein sequence ID" value="MPC72930.1"/>
    <property type="molecule type" value="Genomic_DNA"/>
</dbReference>
<comment type="caution">
    <text evidence="2">The sequence shown here is derived from an EMBL/GenBank/DDBJ whole genome shotgun (WGS) entry which is preliminary data.</text>
</comment>
<feature type="region of interest" description="Disordered" evidence="1">
    <location>
        <begin position="15"/>
        <end position="57"/>
    </location>
</feature>
<gene>
    <name evidence="2" type="ORF">E2C01_067244</name>
</gene>
<dbReference type="Proteomes" id="UP000324222">
    <property type="component" value="Unassembled WGS sequence"/>
</dbReference>
<evidence type="ECO:0000313" key="2">
    <source>
        <dbReference type="EMBL" id="MPC72930.1"/>
    </source>
</evidence>
<evidence type="ECO:0000313" key="3">
    <source>
        <dbReference type="Proteomes" id="UP000324222"/>
    </source>
</evidence>
<reference evidence="2 3" key="1">
    <citation type="submission" date="2019-05" db="EMBL/GenBank/DDBJ databases">
        <title>Another draft genome of Portunus trituberculatus and its Hox gene families provides insights of decapod evolution.</title>
        <authorList>
            <person name="Jeong J.-H."/>
            <person name="Song I."/>
            <person name="Kim S."/>
            <person name="Choi T."/>
            <person name="Kim D."/>
            <person name="Ryu S."/>
            <person name="Kim W."/>
        </authorList>
    </citation>
    <scope>NUCLEOTIDE SEQUENCE [LARGE SCALE GENOMIC DNA]</scope>
    <source>
        <tissue evidence="2">Muscle</tissue>
    </source>
</reference>
<keyword evidence="3" id="KW-1185">Reference proteome</keyword>
<proteinExistence type="predicted"/>
<dbReference type="AlphaFoldDB" id="A0A5B7HKH1"/>